<organism evidence="1 2">
    <name type="scientific">Gemmatimonas aurantiaca</name>
    <dbReference type="NCBI Taxonomy" id="173480"/>
    <lineage>
        <taxon>Bacteria</taxon>
        <taxon>Pseudomonadati</taxon>
        <taxon>Gemmatimonadota</taxon>
        <taxon>Gemmatimonadia</taxon>
        <taxon>Gemmatimonadales</taxon>
        <taxon>Gemmatimonadaceae</taxon>
        <taxon>Gemmatimonas</taxon>
    </lineage>
</organism>
<dbReference type="PANTHER" id="PTHR30251">
    <property type="entry name" value="PILUS ASSEMBLY CHAPERONE"/>
    <property type="match status" value="1"/>
</dbReference>
<dbReference type="EMBL" id="DPIY01000006">
    <property type="protein sequence ID" value="HCT56839.1"/>
    <property type="molecule type" value="Genomic_DNA"/>
</dbReference>
<comment type="caution">
    <text evidence="1">The sequence shown here is derived from an EMBL/GenBank/DDBJ whole genome shotgun (WGS) entry which is preliminary data.</text>
</comment>
<dbReference type="InterPro" id="IPR050643">
    <property type="entry name" value="Periplasmic_pilus_chap"/>
</dbReference>
<proteinExistence type="predicted"/>
<dbReference type="SUPFAM" id="SSF49354">
    <property type="entry name" value="PapD-like"/>
    <property type="match status" value="1"/>
</dbReference>
<reference evidence="1 2" key="1">
    <citation type="journal article" date="2018" name="Nat. Biotechnol.">
        <title>A standardized bacterial taxonomy based on genome phylogeny substantially revises the tree of life.</title>
        <authorList>
            <person name="Parks D.H."/>
            <person name="Chuvochina M."/>
            <person name="Waite D.W."/>
            <person name="Rinke C."/>
            <person name="Skarshewski A."/>
            <person name="Chaumeil P.A."/>
            <person name="Hugenholtz P."/>
        </authorList>
    </citation>
    <scope>NUCLEOTIDE SEQUENCE [LARGE SCALE GENOMIC DNA]</scope>
    <source>
        <strain evidence="1">UBA8844</strain>
    </source>
</reference>
<evidence type="ECO:0000313" key="2">
    <source>
        <dbReference type="Proteomes" id="UP000264071"/>
    </source>
</evidence>
<dbReference type="OMA" id="LEAREYW"/>
<sequence length="300" mass="32157">MIRALNDRGHTNVWHAQEWIHETMRWVRIAAGVVALAATPLSAQSVLIAPTAIIIDANRPSTAITLVNTGTAPAEVSLTFTFGLPATDSAGNMHIKLDDAPADSLPSAVDFVHAYPARLVLPAGGRQVVRLVAAPQRKLEAREYWARLIVTSRQGRPLSLAAADAPSEAQVALDLEVRSVLAVFYRPAGVSTALDMAKPEARLANGQIETRVRLSRGGNAAFVGSVSAVLRDSVGRVYGKKDMPLGVYYDLEPLISLGLALVPKGTYELELSARAERPDVPDNMLLPAKVVKQRTIVVVP</sequence>
<name>A0A3D4V6R2_9BACT</name>
<accession>A0A3D4V6R2</accession>
<dbReference type="AlphaFoldDB" id="A0A3D4V6R2"/>
<dbReference type="Proteomes" id="UP000264071">
    <property type="component" value="Unassembled WGS sequence"/>
</dbReference>
<gene>
    <name evidence="1" type="ORF">DGD08_06455</name>
</gene>
<protein>
    <submittedName>
        <fullName evidence="1">Molecular chaperone</fullName>
    </submittedName>
</protein>
<dbReference type="PANTHER" id="PTHR30251:SF4">
    <property type="entry name" value="SLR1668 PROTEIN"/>
    <property type="match status" value="1"/>
</dbReference>
<dbReference type="InterPro" id="IPR008962">
    <property type="entry name" value="PapD-like_sf"/>
</dbReference>
<evidence type="ECO:0000313" key="1">
    <source>
        <dbReference type="EMBL" id="HCT56839.1"/>
    </source>
</evidence>